<sequence length="74" mass="8780">MPKVEVYHIKDNGCIEILRECEIYVESRKKYSKFEALERILLRISSHFIEKGKTEQLQRIINTVQQAIDTSKLK</sequence>
<name>A0ABZ2NB67_9BACI</name>
<evidence type="ECO:0000313" key="1">
    <source>
        <dbReference type="EMBL" id="WXB94989.1"/>
    </source>
</evidence>
<proteinExistence type="predicted"/>
<organism evidence="1 2">
    <name type="scientific">Bacillus kandeliae</name>
    <dbReference type="NCBI Taxonomy" id="3129297"/>
    <lineage>
        <taxon>Bacteria</taxon>
        <taxon>Bacillati</taxon>
        <taxon>Bacillota</taxon>
        <taxon>Bacilli</taxon>
        <taxon>Bacillales</taxon>
        <taxon>Bacillaceae</taxon>
        <taxon>Bacillus</taxon>
    </lineage>
</organism>
<dbReference type="RefSeq" id="WP_338754881.1">
    <property type="nucleotide sequence ID" value="NZ_CP147405.1"/>
</dbReference>
<keyword evidence="2" id="KW-1185">Reference proteome</keyword>
<gene>
    <name evidence="1" type="ORF">WDJ61_18590</name>
</gene>
<accession>A0ABZ2NB67</accession>
<evidence type="ECO:0000313" key="2">
    <source>
        <dbReference type="Proteomes" id="UP001387364"/>
    </source>
</evidence>
<dbReference type="Proteomes" id="UP001387364">
    <property type="component" value="Plasmid unnamed1"/>
</dbReference>
<geneLocation type="plasmid" evidence="1 2">
    <name>unnamed1</name>
</geneLocation>
<protein>
    <submittedName>
        <fullName evidence="1">Uncharacterized protein</fullName>
    </submittedName>
</protein>
<keyword evidence="1" id="KW-0614">Plasmid</keyword>
<dbReference type="EMBL" id="CP147405">
    <property type="protein sequence ID" value="WXB94989.1"/>
    <property type="molecule type" value="Genomic_DNA"/>
</dbReference>
<reference evidence="1 2" key="1">
    <citation type="submission" date="2024-02" db="EMBL/GenBank/DDBJ databases">
        <title>Seven novel Bacillus-like species.</title>
        <authorList>
            <person name="Liu G."/>
        </authorList>
    </citation>
    <scope>NUCLEOTIDE SEQUENCE [LARGE SCALE GENOMIC DNA]</scope>
    <source>
        <strain evidence="1 2">FJAT-52991</strain>
        <plasmid evidence="1 2">unnamed1</plasmid>
    </source>
</reference>